<proteinExistence type="predicted"/>
<dbReference type="EMBL" id="BQNB010010417">
    <property type="protein sequence ID" value="GJS77016.1"/>
    <property type="molecule type" value="Genomic_DNA"/>
</dbReference>
<organism evidence="1 2">
    <name type="scientific">Tanacetum coccineum</name>
    <dbReference type="NCBI Taxonomy" id="301880"/>
    <lineage>
        <taxon>Eukaryota</taxon>
        <taxon>Viridiplantae</taxon>
        <taxon>Streptophyta</taxon>
        <taxon>Embryophyta</taxon>
        <taxon>Tracheophyta</taxon>
        <taxon>Spermatophyta</taxon>
        <taxon>Magnoliopsida</taxon>
        <taxon>eudicotyledons</taxon>
        <taxon>Gunneridae</taxon>
        <taxon>Pentapetalae</taxon>
        <taxon>asterids</taxon>
        <taxon>campanulids</taxon>
        <taxon>Asterales</taxon>
        <taxon>Asteraceae</taxon>
        <taxon>Asteroideae</taxon>
        <taxon>Anthemideae</taxon>
        <taxon>Anthemidinae</taxon>
        <taxon>Tanacetum</taxon>
    </lineage>
</organism>
<gene>
    <name evidence="1" type="ORF">Tco_0726897</name>
</gene>
<evidence type="ECO:0000313" key="2">
    <source>
        <dbReference type="Proteomes" id="UP001151760"/>
    </source>
</evidence>
<sequence length="86" mass="9713">MDKSNRENRKKPSTEDETYCKSIPKLTATMEHEELIIYLAAAKEAINAVLDEDRGGKGKANTNQPIKQADVQDSEISGRMLKWKFS</sequence>
<reference evidence="1" key="2">
    <citation type="submission" date="2022-01" db="EMBL/GenBank/DDBJ databases">
        <authorList>
            <person name="Yamashiro T."/>
            <person name="Shiraishi A."/>
            <person name="Satake H."/>
            <person name="Nakayama K."/>
        </authorList>
    </citation>
    <scope>NUCLEOTIDE SEQUENCE</scope>
</reference>
<comment type="caution">
    <text evidence="1">The sequence shown here is derived from an EMBL/GenBank/DDBJ whole genome shotgun (WGS) entry which is preliminary data.</text>
</comment>
<dbReference type="Proteomes" id="UP001151760">
    <property type="component" value="Unassembled WGS sequence"/>
</dbReference>
<reference evidence="1" key="1">
    <citation type="journal article" date="2022" name="Int. J. Mol. Sci.">
        <title>Draft Genome of Tanacetum Coccineum: Genomic Comparison of Closely Related Tanacetum-Family Plants.</title>
        <authorList>
            <person name="Yamashiro T."/>
            <person name="Shiraishi A."/>
            <person name="Nakayama K."/>
            <person name="Satake H."/>
        </authorList>
    </citation>
    <scope>NUCLEOTIDE SEQUENCE</scope>
</reference>
<name>A0ABQ4YHU4_9ASTR</name>
<evidence type="ECO:0000313" key="1">
    <source>
        <dbReference type="EMBL" id="GJS77016.1"/>
    </source>
</evidence>
<protein>
    <submittedName>
        <fullName evidence="1">Uncharacterized protein</fullName>
    </submittedName>
</protein>
<keyword evidence="2" id="KW-1185">Reference proteome</keyword>
<accession>A0ABQ4YHU4</accession>